<dbReference type="AlphaFoldDB" id="A0A3B0R7U6"/>
<protein>
    <submittedName>
        <fullName evidence="1">Uncharacterized protein</fullName>
    </submittedName>
</protein>
<accession>A0A3B0R7U6</accession>
<gene>
    <name evidence="1" type="ORF">MNBD_DELTA01-213</name>
</gene>
<proteinExistence type="predicted"/>
<feature type="non-terminal residue" evidence="1">
    <location>
        <position position="48"/>
    </location>
</feature>
<dbReference type="EMBL" id="UOEA01000081">
    <property type="protein sequence ID" value="VAV85106.1"/>
    <property type="molecule type" value="Genomic_DNA"/>
</dbReference>
<name>A0A3B0R7U6_9ZZZZ</name>
<organism evidence="1">
    <name type="scientific">hydrothermal vent metagenome</name>
    <dbReference type="NCBI Taxonomy" id="652676"/>
    <lineage>
        <taxon>unclassified sequences</taxon>
        <taxon>metagenomes</taxon>
        <taxon>ecological metagenomes</taxon>
    </lineage>
</organism>
<sequence>MANNTIFIESLAGSIDKVVKGWWGFGAAIALDDFVGRFSFDKFLAAYL</sequence>
<reference evidence="1" key="1">
    <citation type="submission" date="2018-06" db="EMBL/GenBank/DDBJ databases">
        <authorList>
            <person name="Zhirakovskaya E."/>
        </authorList>
    </citation>
    <scope>NUCLEOTIDE SEQUENCE</scope>
</reference>
<evidence type="ECO:0000313" key="1">
    <source>
        <dbReference type="EMBL" id="VAV85106.1"/>
    </source>
</evidence>